<name>A0A841EDB3_9ACTN</name>
<protein>
    <submittedName>
        <fullName evidence="2">Uncharacterized protein</fullName>
    </submittedName>
</protein>
<dbReference type="AlphaFoldDB" id="A0A841EDB3"/>
<evidence type="ECO:0000313" key="2">
    <source>
        <dbReference type="EMBL" id="MBB6000384.1"/>
    </source>
</evidence>
<feature type="compositionally biased region" description="Basic and acidic residues" evidence="1">
    <location>
        <begin position="97"/>
        <end position="107"/>
    </location>
</feature>
<feature type="region of interest" description="Disordered" evidence="1">
    <location>
        <begin position="83"/>
        <end position="107"/>
    </location>
</feature>
<dbReference type="Proteomes" id="UP000578077">
    <property type="component" value="Unassembled WGS sequence"/>
</dbReference>
<sequence length="107" mass="11721">MIIARFSSAGAASSIVLYDALAVERDPGGCREEFTAGRLRPRSDEPGEPPRFAADYTTVRAWLILEGVPEEWADRALRSLRAGSLPFTPTQTAPVSADRRFSVKEDP</sequence>
<keyword evidence="3" id="KW-1185">Reference proteome</keyword>
<dbReference type="RefSeq" id="WP_184637764.1">
    <property type="nucleotide sequence ID" value="NZ_BAABKT010000032.1"/>
</dbReference>
<dbReference type="EMBL" id="JACHLY010000001">
    <property type="protein sequence ID" value="MBB6000384.1"/>
    <property type="molecule type" value="Genomic_DNA"/>
</dbReference>
<accession>A0A841EDB3</accession>
<evidence type="ECO:0000256" key="1">
    <source>
        <dbReference type="SAM" id="MobiDB-lite"/>
    </source>
</evidence>
<reference evidence="2 3" key="1">
    <citation type="submission" date="2020-08" db="EMBL/GenBank/DDBJ databases">
        <title>Sequencing the genomes of 1000 actinobacteria strains.</title>
        <authorList>
            <person name="Klenk H.-P."/>
        </authorList>
    </citation>
    <scope>NUCLEOTIDE SEQUENCE [LARGE SCALE GENOMIC DNA]</scope>
    <source>
        <strain evidence="2 3">DSM 44593</strain>
    </source>
</reference>
<evidence type="ECO:0000313" key="3">
    <source>
        <dbReference type="Proteomes" id="UP000578077"/>
    </source>
</evidence>
<proteinExistence type="predicted"/>
<comment type="caution">
    <text evidence="2">The sequence shown here is derived from an EMBL/GenBank/DDBJ whole genome shotgun (WGS) entry which is preliminary data.</text>
</comment>
<organism evidence="2 3">
    <name type="scientific">Streptomonospora salina</name>
    <dbReference type="NCBI Taxonomy" id="104205"/>
    <lineage>
        <taxon>Bacteria</taxon>
        <taxon>Bacillati</taxon>
        <taxon>Actinomycetota</taxon>
        <taxon>Actinomycetes</taxon>
        <taxon>Streptosporangiales</taxon>
        <taxon>Nocardiopsidaceae</taxon>
        <taxon>Streptomonospora</taxon>
    </lineage>
</organism>
<gene>
    <name evidence="2" type="ORF">HNR25_004135</name>
</gene>